<feature type="region of interest" description="Disordered" evidence="1">
    <location>
        <begin position="211"/>
        <end position="251"/>
    </location>
</feature>
<gene>
    <name evidence="2" type="ORF">OUZ56_012559</name>
</gene>
<dbReference type="Proteomes" id="UP001234178">
    <property type="component" value="Unassembled WGS sequence"/>
</dbReference>
<organism evidence="2 3">
    <name type="scientific">Daphnia magna</name>
    <dbReference type="NCBI Taxonomy" id="35525"/>
    <lineage>
        <taxon>Eukaryota</taxon>
        <taxon>Metazoa</taxon>
        <taxon>Ecdysozoa</taxon>
        <taxon>Arthropoda</taxon>
        <taxon>Crustacea</taxon>
        <taxon>Branchiopoda</taxon>
        <taxon>Diplostraca</taxon>
        <taxon>Cladocera</taxon>
        <taxon>Anomopoda</taxon>
        <taxon>Daphniidae</taxon>
        <taxon>Daphnia</taxon>
    </lineage>
</organism>
<evidence type="ECO:0000256" key="1">
    <source>
        <dbReference type="SAM" id="MobiDB-lite"/>
    </source>
</evidence>
<protein>
    <submittedName>
        <fullName evidence="2">Uncharacterized protein</fullName>
    </submittedName>
</protein>
<accession>A0ABQ9Z3C8</accession>
<feature type="compositionally biased region" description="Polar residues" evidence="1">
    <location>
        <begin position="216"/>
        <end position="229"/>
    </location>
</feature>
<name>A0ABQ9Z3C8_9CRUS</name>
<keyword evidence="3" id="KW-1185">Reference proteome</keyword>
<comment type="caution">
    <text evidence="2">The sequence shown here is derived from an EMBL/GenBank/DDBJ whole genome shotgun (WGS) entry which is preliminary data.</text>
</comment>
<reference evidence="2 3" key="1">
    <citation type="journal article" date="2023" name="Nucleic Acids Res.">
        <title>The hologenome of Daphnia magna reveals possible DNA methylation and microbiome-mediated evolution of the host genome.</title>
        <authorList>
            <person name="Chaturvedi A."/>
            <person name="Li X."/>
            <person name="Dhandapani V."/>
            <person name="Marshall H."/>
            <person name="Kissane S."/>
            <person name="Cuenca-Cambronero M."/>
            <person name="Asole G."/>
            <person name="Calvet F."/>
            <person name="Ruiz-Romero M."/>
            <person name="Marangio P."/>
            <person name="Guigo R."/>
            <person name="Rago D."/>
            <person name="Mirbahai L."/>
            <person name="Eastwood N."/>
            <person name="Colbourne J.K."/>
            <person name="Zhou J."/>
            <person name="Mallon E."/>
            <person name="Orsini L."/>
        </authorList>
    </citation>
    <scope>NUCLEOTIDE SEQUENCE [LARGE SCALE GENOMIC DNA]</scope>
    <source>
        <strain evidence="2">LRV0_1</strain>
    </source>
</reference>
<feature type="region of interest" description="Disordered" evidence="1">
    <location>
        <begin position="17"/>
        <end position="93"/>
    </location>
</feature>
<dbReference type="EMBL" id="JAOYFB010000002">
    <property type="protein sequence ID" value="KAK4007402.1"/>
    <property type="molecule type" value="Genomic_DNA"/>
</dbReference>
<evidence type="ECO:0000313" key="2">
    <source>
        <dbReference type="EMBL" id="KAK4007402.1"/>
    </source>
</evidence>
<feature type="compositionally biased region" description="Low complexity" evidence="1">
    <location>
        <begin position="75"/>
        <end position="88"/>
    </location>
</feature>
<proteinExistence type="predicted"/>
<evidence type="ECO:0000313" key="3">
    <source>
        <dbReference type="Proteomes" id="UP001234178"/>
    </source>
</evidence>
<feature type="compositionally biased region" description="Low complexity" evidence="1">
    <location>
        <begin position="40"/>
        <end position="49"/>
    </location>
</feature>
<sequence length="264" mass="29638">MSLRRVSSQSWAPVQFKIQEKSTCDTEQQEGNNETESELQSESSTSASLPLPVGVVPLRSTNTQTLDASRHSRDSSSSSLTSTSSSHSVQQDVHITPPVTDTKCFATPYRESNTDLRRRNQMLYAYAISIEGHVKRLAYPLSFFTYHKPSKKEGNSLYTCTVKGCKRDKPFSTLDNSRGNLRAYVRSCHKDKLEEFNAACKDLDVKKAMTTGLPMPTNNSAKDNQNQLEGNDETQQKSLTQPKIHFSGYRKPLTQKELEDCVTK</sequence>